<dbReference type="OrthoDB" id="2065033at2"/>
<feature type="transmembrane region" description="Helical" evidence="1">
    <location>
        <begin position="12"/>
        <end position="37"/>
    </location>
</feature>
<protein>
    <recommendedName>
        <fullName evidence="4">Stage II sporulation protein M</fullName>
    </recommendedName>
</protein>
<dbReference type="InterPro" id="IPR002798">
    <property type="entry name" value="SpoIIM-like"/>
</dbReference>
<gene>
    <name evidence="2" type="ORF">KGMB03357_18100</name>
</gene>
<dbReference type="Proteomes" id="UP000287361">
    <property type="component" value="Unassembled WGS sequence"/>
</dbReference>
<name>A0A401LF19_9FIRM</name>
<feature type="transmembrane region" description="Helical" evidence="1">
    <location>
        <begin position="128"/>
        <end position="145"/>
    </location>
</feature>
<dbReference type="RefSeq" id="WP_160117345.1">
    <property type="nucleotide sequence ID" value="NZ_DAVZTY010000075.1"/>
</dbReference>
<keyword evidence="3" id="KW-1185">Reference proteome</keyword>
<keyword evidence="1" id="KW-0812">Transmembrane</keyword>
<evidence type="ECO:0008006" key="4">
    <source>
        <dbReference type="Google" id="ProtNLM"/>
    </source>
</evidence>
<organism evidence="2 3">
    <name type="scientific">Anaerotignum faecicola</name>
    <dbReference type="NCBI Taxonomy" id="2358141"/>
    <lineage>
        <taxon>Bacteria</taxon>
        <taxon>Bacillati</taxon>
        <taxon>Bacillota</taxon>
        <taxon>Clostridia</taxon>
        <taxon>Lachnospirales</taxon>
        <taxon>Anaerotignaceae</taxon>
        <taxon>Anaerotignum</taxon>
    </lineage>
</organism>
<feature type="transmembrane region" description="Helical" evidence="1">
    <location>
        <begin position="101"/>
        <end position="122"/>
    </location>
</feature>
<dbReference type="Pfam" id="PF01944">
    <property type="entry name" value="SpoIIM"/>
    <property type="match status" value="1"/>
</dbReference>
<keyword evidence="1" id="KW-1133">Transmembrane helix</keyword>
<evidence type="ECO:0000256" key="1">
    <source>
        <dbReference type="SAM" id="Phobius"/>
    </source>
</evidence>
<comment type="caution">
    <text evidence="2">The sequence shown here is derived from an EMBL/GenBank/DDBJ whole genome shotgun (WGS) entry which is preliminary data.</text>
</comment>
<dbReference type="AlphaFoldDB" id="A0A401LF19"/>
<dbReference type="GeneID" id="86194823"/>
<feature type="transmembrane region" description="Helical" evidence="1">
    <location>
        <begin position="165"/>
        <end position="184"/>
    </location>
</feature>
<sequence>MKRQKRRTDKQLQRIIGIVCLSFLLGTAGGALLANLLPQGQQGQLSAFLQQALADGDEISFAAIFWKYLKYDIIIWLGGWMQLGLFFAGAAFLFRSVCVGFTSAMMMAAYGMKGVLLSATAFLPQNLLLIPCYILMMSACVYYLLSWQEEGGKRTLKREKRRKQLEYCILFGGSVLLLAAASGVERMLLLL</sequence>
<proteinExistence type="predicted"/>
<reference evidence="2 3" key="1">
    <citation type="submission" date="2018-10" db="EMBL/GenBank/DDBJ databases">
        <title>Draft Genome Sequence of Anaerotignum sp. KCTC 15736.</title>
        <authorList>
            <person name="Choi S.H."/>
            <person name="Kim J.S."/>
            <person name="Kang S.W."/>
            <person name="Lee J.S."/>
            <person name="Park S.H."/>
        </authorList>
    </citation>
    <scope>NUCLEOTIDE SEQUENCE [LARGE SCALE GENOMIC DNA]</scope>
    <source>
        <strain evidence="2 3">KCTC 15736</strain>
    </source>
</reference>
<accession>A0A401LF19</accession>
<feature type="transmembrane region" description="Helical" evidence="1">
    <location>
        <begin position="73"/>
        <end position="94"/>
    </location>
</feature>
<evidence type="ECO:0000313" key="3">
    <source>
        <dbReference type="Proteomes" id="UP000287361"/>
    </source>
</evidence>
<keyword evidence="1" id="KW-0472">Membrane</keyword>
<evidence type="ECO:0000313" key="2">
    <source>
        <dbReference type="EMBL" id="GCB30149.1"/>
    </source>
</evidence>
<dbReference type="EMBL" id="BHVZ01000010">
    <property type="protein sequence ID" value="GCB30149.1"/>
    <property type="molecule type" value="Genomic_DNA"/>
</dbReference>